<comment type="caution">
    <text evidence="2">The sequence shown here is derived from an EMBL/GenBank/DDBJ whole genome shotgun (WGS) entry which is preliminary data.</text>
</comment>
<dbReference type="OrthoDB" id="684929at2759"/>
<accession>A0A8T3AT93</accession>
<dbReference type="Gene3D" id="3.30.420.10">
    <property type="entry name" value="Ribonuclease H-like superfamily/Ribonuclease H"/>
    <property type="match status" value="1"/>
</dbReference>
<proteinExistence type="predicted"/>
<dbReference type="PANTHER" id="PTHR42648">
    <property type="entry name" value="TRANSPOSASE, PUTATIVE-RELATED"/>
    <property type="match status" value="1"/>
</dbReference>
<keyword evidence="3" id="KW-1185">Reference proteome</keyword>
<dbReference type="PROSITE" id="PS50994">
    <property type="entry name" value="INTEGRASE"/>
    <property type="match status" value="1"/>
</dbReference>
<sequence>MHHQALYTRITSSLWHQRLDHPHQASLQVISTTHLQLQMPVSSLFCNSCKASKSHKLPFPISNSKSSSLFELVHSDVWGPAPISSQGFTYFVLFIGDYSRYTWIFPMFTKSEAIHKFKQFHMLVKTQFNQNIKILRTDGGDEYTSTEFTQYLNSHGILHQLTCSYTPQQNDVEERKHRHLIETTRTLLTTTNINHSFWIYALTTAIHLINRTPSRTLNMKTPQYILHNKHPSYNHLRVFGCSCFPWQKYNSPNKLSPRAPHCVFLRPPTKVTTV</sequence>
<dbReference type="InterPro" id="IPR025724">
    <property type="entry name" value="GAG-pre-integrase_dom"/>
</dbReference>
<dbReference type="GO" id="GO:0015074">
    <property type="term" value="P:DNA integration"/>
    <property type="evidence" value="ECO:0007669"/>
    <property type="project" value="InterPro"/>
</dbReference>
<dbReference type="InterPro" id="IPR012337">
    <property type="entry name" value="RNaseH-like_sf"/>
</dbReference>
<dbReference type="Pfam" id="PF00665">
    <property type="entry name" value="rve"/>
    <property type="match status" value="1"/>
</dbReference>
<dbReference type="PANTHER" id="PTHR42648:SF26">
    <property type="entry name" value="INTEGRASE CATALYTIC DOMAIN-CONTAINING PROTEIN"/>
    <property type="match status" value="1"/>
</dbReference>
<dbReference type="SMR" id="A0A8T3AT93"/>
<dbReference type="SUPFAM" id="SSF53098">
    <property type="entry name" value="Ribonuclease H-like"/>
    <property type="match status" value="1"/>
</dbReference>
<feature type="domain" description="Integrase catalytic" evidence="1">
    <location>
        <begin position="56"/>
        <end position="230"/>
    </location>
</feature>
<dbReference type="Pfam" id="PF13976">
    <property type="entry name" value="gag_pre-integrs"/>
    <property type="match status" value="1"/>
</dbReference>
<protein>
    <recommendedName>
        <fullName evidence="1">Integrase catalytic domain-containing protein</fullName>
    </recommendedName>
</protein>
<dbReference type="GO" id="GO:0003676">
    <property type="term" value="F:nucleic acid binding"/>
    <property type="evidence" value="ECO:0007669"/>
    <property type="project" value="InterPro"/>
</dbReference>
<dbReference type="Proteomes" id="UP000829196">
    <property type="component" value="Unassembled WGS sequence"/>
</dbReference>
<name>A0A8T3AT93_DENNO</name>
<organism evidence="2 3">
    <name type="scientific">Dendrobium nobile</name>
    <name type="common">Orchid</name>
    <dbReference type="NCBI Taxonomy" id="94219"/>
    <lineage>
        <taxon>Eukaryota</taxon>
        <taxon>Viridiplantae</taxon>
        <taxon>Streptophyta</taxon>
        <taxon>Embryophyta</taxon>
        <taxon>Tracheophyta</taxon>
        <taxon>Spermatophyta</taxon>
        <taxon>Magnoliopsida</taxon>
        <taxon>Liliopsida</taxon>
        <taxon>Asparagales</taxon>
        <taxon>Orchidaceae</taxon>
        <taxon>Epidendroideae</taxon>
        <taxon>Malaxideae</taxon>
        <taxon>Dendrobiinae</taxon>
        <taxon>Dendrobium</taxon>
    </lineage>
</organism>
<evidence type="ECO:0000313" key="2">
    <source>
        <dbReference type="EMBL" id="KAI0499673.1"/>
    </source>
</evidence>
<gene>
    <name evidence="2" type="ORF">KFK09_017881</name>
</gene>
<evidence type="ECO:0000313" key="3">
    <source>
        <dbReference type="Proteomes" id="UP000829196"/>
    </source>
</evidence>
<dbReference type="InterPro" id="IPR001584">
    <property type="entry name" value="Integrase_cat-core"/>
</dbReference>
<dbReference type="AlphaFoldDB" id="A0A8T3AT93"/>
<dbReference type="InterPro" id="IPR039537">
    <property type="entry name" value="Retrotran_Ty1/copia-like"/>
</dbReference>
<dbReference type="InterPro" id="IPR036397">
    <property type="entry name" value="RNaseH_sf"/>
</dbReference>
<reference evidence="2" key="1">
    <citation type="journal article" date="2022" name="Front. Genet.">
        <title>Chromosome-Scale Assembly of the Dendrobium nobile Genome Provides Insights Into the Molecular Mechanism of the Biosynthesis of the Medicinal Active Ingredient of Dendrobium.</title>
        <authorList>
            <person name="Xu Q."/>
            <person name="Niu S.-C."/>
            <person name="Li K.-L."/>
            <person name="Zheng P.-J."/>
            <person name="Zhang X.-J."/>
            <person name="Jia Y."/>
            <person name="Liu Y."/>
            <person name="Niu Y.-X."/>
            <person name="Yu L.-H."/>
            <person name="Chen D.-F."/>
            <person name="Zhang G.-Q."/>
        </authorList>
    </citation>
    <scope>NUCLEOTIDE SEQUENCE</scope>
    <source>
        <tissue evidence="2">Leaf</tissue>
    </source>
</reference>
<dbReference type="EMBL" id="JAGYWB010000013">
    <property type="protein sequence ID" value="KAI0499673.1"/>
    <property type="molecule type" value="Genomic_DNA"/>
</dbReference>
<evidence type="ECO:0000259" key="1">
    <source>
        <dbReference type="PROSITE" id="PS50994"/>
    </source>
</evidence>